<evidence type="ECO:0000256" key="1">
    <source>
        <dbReference type="ARBA" id="ARBA00023015"/>
    </source>
</evidence>
<comment type="caution">
    <text evidence="5">The sequence shown here is derived from an EMBL/GenBank/DDBJ whole genome shotgun (WGS) entry which is preliminary data.</text>
</comment>
<dbReference type="Pfam" id="PF12833">
    <property type="entry name" value="HTH_18"/>
    <property type="match status" value="1"/>
</dbReference>
<evidence type="ECO:0000313" key="6">
    <source>
        <dbReference type="Proteomes" id="UP001144256"/>
    </source>
</evidence>
<dbReference type="PRINTS" id="PR00032">
    <property type="entry name" value="HTHARAC"/>
</dbReference>
<dbReference type="InterPro" id="IPR018060">
    <property type="entry name" value="HTH_AraC"/>
</dbReference>
<reference evidence="5" key="1">
    <citation type="submission" date="2022-06" db="EMBL/GenBank/DDBJ databases">
        <title>Vallitalea longa sp. nov., an anaerobic bacterium isolated from marine sediment.</title>
        <authorList>
            <person name="Hirano S."/>
            <person name="Terahara T."/>
            <person name="Mori K."/>
            <person name="Hamada M."/>
            <person name="Matsumoto R."/>
            <person name="Kobayashi T."/>
        </authorList>
    </citation>
    <scope>NUCLEOTIDE SEQUENCE</scope>
    <source>
        <strain evidence="5">SH18-1</strain>
    </source>
</reference>
<evidence type="ECO:0000256" key="3">
    <source>
        <dbReference type="ARBA" id="ARBA00023163"/>
    </source>
</evidence>
<organism evidence="5 6">
    <name type="scientific">Vallitalea longa</name>
    <dbReference type="NCBI Taxonomy" id="2936439"/>
    <lineage>
        <taxon>Bacteria</taxon>
        <taxon>Bacillati</taxon>
        <taxon>Bacillota</taxon>
        <taxon>Clostridia</taxon>
        <taxon>Lachnospirales</taxon>
        <taxon>Vallitaleaceae</taxon>
        <taxon>Vallitalea</taxon>
    </lineage>
</organism>
<dbReference type="SUPFAM" id="SSF46689">
    <property type="entry name" value="Homeodomain-like"/>
    <property type="match status" value="1"/>
</dbReference>
<dbReference type="EMBL" id="BRLB01000017">
    <property type="protein sequence ID" value="GKX31478.1"/>
    <property type="molecule type" value="Genomic_DNA"/>
</dbReference>
<dbReference type="PANTHER" id="PTHR47504:SF6">
    <property type="entry name" value="ARAC-FAMILY TRANSCRIPTIONAL REGULATOR"/>
    <property type="match status" value="1"/>
</dbReference>
<dbReference type="InterPro" id="IPR020449">
    <property type="entry name" value="Tscrpt_reg_AraC-type_HTH"/>
</dbReference>
<dbReference type="PANTHER" id="PTHR47504">
    <property type="entry name" value="RIGHT ORIGIN-BINDING PROTEIN"/>
    <property type="match status" value="1"/>
</dbReference>
<keyword evidence="3" id="KW-0804">Transcription</keyword>
<evidence type="ECO:0000259" key="4">
    <source>
        <dbReference type="PROSITE" id="PS01124"/>
    </source>
</evidence>
<gene>
    <name evidence="5" type="ORF">SH1V18_39580</name>
</gene>
<accession>A0A9W5YFQ4</accession>
<evidence type="ECO:0000313" key="5">
    <source>
        <dbReference type="EMBL" id="GKX31478.1"/>
    </source>
</evidence>
<protein>
    <submittedName>
        <fullName evidence="5">AraC family transcriptional regulator</fullName>
    </submittedName>
</protein>
<dbReference type="GO" id="GO:0003700">
    <property type="term" value="F:DNA-binding transcription factor activity"/>
    <property type="evidence" value="ECO:0007669"/>
    <property type="project" value="InterPro"/>
</dbReference>
<dbReference type="SMART" id="SM00342">
    <property type="entry name" value="HTH_ARAC"/>
    <property type="match status" value="1"/>
</dbReference>
<dbReference type="InterPro" id="IPR009057">
    <property type="entry name" value="Homeodomain-like_sf"/>
</dbReference>
<proteinExistence type="predicted"/>
<keyword evidence="1" id="KW-0805">Transcription regulation</keyword>
<dbReference type="GO" id="GO:0043565">
    <property type="term" value="F:sequence-specific DNA binding"/>
    <property type="evidence" value="ECO:0007669"/>
    <property type="project" value="InterPro"/>
</dbReference>
<dbReference type="PROSITE" id="PS01124">
    <property type="entry name" value="HTH_ARAC_FAMILY_2"/>
    <property type="match status" value="1"/>
</dbReference>
<dbReference type="Proteomes" id="UP001144256">
    <property type="component" value="Unassembled WGS sequence"/>
</dbReference>
<keyword evidence="2" id="KW-0238">DNA-binding</keyword>
<evidence type="ECO:0000256" key="2">
    <source>
        <dbReference type="ARBA" id="ARBA00023125"/>
    </source>
</evidence>
<name>A0A9W5YFQ4_9FIRM</name>
<dbReference type="AlphaFoldDB" id="A0A9W5YFQ4"/>
<dbReference type="InterPro" id="IPR050959">
    <property type="entry name" value="MarA-like"/>
</dbReference>
<dbReference type="Gene3D" id="1.10.10.60">
    <property type="entry name" value="Homeodomain-like"/>
    <property type="match status" value="2"/>
</dbReference>
<sequence length="321" mass="37677">MYEWQKQIQIIVDEIDRCIKNYNGHALTLQFLSRRLGYSEFYTTRKFKEISGMQFRDYLRNRKLAFALKEVRDSEKSLLDIAFDYGYSSHEAFTRAFKGTYGVTPSEYRKKPRPVVLRTKINPFDRYFLGLGEIGMMKSTEDVKIYFVTIPAHKFLHIKNYESNGYWDFWQKQSLIPGQDCETICGLLDSIKGKLDDDGGSESNCGGGQIMAYINDPDGRLCDWGIPRIECYGVRLPFDYKGEVPPQMLMIDVPKAEYIVFEHGPFDYEQENRSVEEKIEKAMATFDFTGTDYCFDTSPGRIIYFYFDSERYFKYIRPVRK</sequence>
<keyword evidence="6" id="KW-1185">Reference proteome</keyword>
<dbReference type="RefSeq" id="WP_281818576.1">
    <property type="nucleotide sequence ID" value="NZ_BRLB01000017.1"/>
</dbReference>
<feature type="domain" description="HTH araC/xylS-type" evidence="4">
    <location>
        <begin position="5"/>
        <end position="111"/>
    </location>
</feature>